<dbReference type="EMBL" id="JARBDR010000813">
    <property type="protein sequence ID" value="KAJ8305653.1"/>
    <property type="molecule type" value="Genomic_DNA"/>
</dbReference>
<dbReference type="SUPFAM" id="SSF100950">
    <property type="entry name" value="NagB/RpiA/CoA transferase-like"/>
    <property type="match status" value="1"/>
</dbReference>
<comment type="caution">
    <text evidence="2">The sequence shown here is derived from an EMBL/GenBank/DDBJ whole genome shotgun (WGS) entry which is preliminary data.</text>
</comment>
<organism evidence="2 3">
    <name type="scientific">Tegillarca granosa</name>
    <name type="common">Malaysian cockle</name>
    <name type="synonym">Anadara granosa</name>
    <dbReference type="NCBI Taxonomy" id="220873"/>
    <lineage>
        <taxon>Eukaryota</taxon>
        <taxon>Metazoa</taxon>
        <taxon>Spiralia</taxon>
        <taxon>Lophotrochozoa</taxon>
        <taxon>Mollusca</taxon>
        <taxon>Bivalvia</taxon>
        <taxon>Autobranchia</taxon>
        <taxon>Pteriomorphia</taxon>
        <taxon>Arcoida</taxon>
        <taxon>Arcoidea</taxon>
        <taxon>Arcidae</taxon>
        <taxon>Tegillarca</taxon>
    </lineage>
</organism>
<accession>A0ABQ9EQU6</accession>
<dbReference type="Pfam" id="PF01144">
    <property type="entry name" value="CoA_trans"/>
    <property type="match status" value="1"/>
</dbReference>
<evidence type="ECO:0000256" key="1">
    <source>
        <dbReference type="ARBA" id="ARBA00022679"/>
    </source>
</evidence>
<protein>
    <submittedName>
        <fullName evidence="2">Uncharacterized protein</fullName>
    </submittedName>
</protein>
<sequence length="269" mass="29815">MLYLSGKTLQWCRICFRGSHYRRLCINQSMESRQGRESDIQRLRHLKEKDESAPTDAAAALRERIIRRVAMEFYHGIYANLGIGMPMLASNYIPKGMTVHLQSENGILGLGPFPRKGEEDPDLINAGKETVTNIVGSSFFSSDDSFAMIRGGHIDLTILGAMQVSRYGDLANYMIPGKMVKGMGGAMDLVSSHKTKVIVTMEHNAKGGKHKILDSCTLPLTGRHCVNMIITEKCVFDIDFDEGLILKEIADGISIEDLKDATGSEFKVK</sequence>
<keyword evidence="3" id="KW-1185">Reference proteome</keyword>
<dbReference type="NCBIfam" id="TIGR02428">
    <property type="entry name" value="pcaJ_scoB_fam"/>
    <property type="match status" value="1"/>
</dbReference>
<gene>
    <name evidence="2" type="ORF">KUTeg_016198</name>
</gene>
<dbReference type="InterPro" id="IPR004164">
    <property type="entry name" value="CoA_transf_AS"/>
</dbReference>
<evidence type="ECO:0000313" key="3">
    <source>
        <dbReference type="Proteomes" id="UP001217089"/>
    </source>
</evidence>
<keyword evidence="1" id="KW-0808">Transferase</keyword>
<proteinExistence type="predicted"/>
<dbReference type="Gene3D" id="3.40.1080.10">
    <property type="entry name" value="Glutaconate Coenzyme A-transferase"/>
    <property type="match status" value="1"/>
</dbReference>
<dbReference type="InterPro" id="IPR004165">
    <property type="entry name" value="CoA_trans_fam_I"/>
</dbReference>
<dbReference type="Proteomes" id="UP001217089">
    <property type="component" value="Unassembled WGS sequence"/>
</dbReference>
<dbReference type="InterPro" id="IPR037171">
    <property type="entry name" value="NagB/RpiA_transferase-like"/>
</dbReference>
<dbReference type="PANTHER" id="PTHR13707:SF23">
    <property type="entry name" value="SUCCINYL-COA:3-KETOACID-COENZYME A TRANSFERASE"/>
    <property type="match status" value="1"/>
</dbReference>
<reference evidence="2 3" key="1">
    <citation type="submission" date="2022-12" db="EMBL/GenBank/DDBJ databases">
        <title>Chromosome-level genome of Tegillarca granosa.</title>
        <authorList>
            <person name="Kim J."/>
        </authorList>
    </citation>
    <scope>NUCLEOTIDE SEQUENCE [LARGE SCALE GENOMIC DNA]</scope>
    <source>
        <strain evidence="2">Teg-2019</strain>
        <tissue evidence="2">Adductor muscle</tissue>
    </source>
</reference>
<dbReference type="SMART" id="SM00882">
    <property type="entry name" value="CoA_trans"/>
    <property type="match status" value="1"/>
</dbReference>
<evidence type="ECO:0000313" key="2">
    <source>
        <dbReference type="EMBL" id="KAJ8305653.1"/>
    </source>
</evidence>
<dbReference type="InterPro" id="IPR012791">
    <property type="entry name" value="3-oxoacid_CoA-transf_B"/>
</dbReference>
<dbReference type="PANTHER" id="PTHR13707">
    <property type="entry name" value="KETOACID-COENZYME A TRANSFERASE"/>
    <property type="match status" value="1"/>
</dbReference>
<dbReference type="PROSITE" id="PS01274">
    <property type="entry name" value="COA_TRANSF_2"/>
    <property type="match status" value="1"/>
</dbReference>
<name>A0ABQ9EQU6_TEGGR</name>